<dbReference type="eggNOG" id="KOG4843">
    <property type="taxonomic scope" value="Eukaryota"/>
</dbReference>
<sequence length="302" mass="34550">MISTQTKRSREQFEEDQKAFDNSSFGEDSVENPSKQKVVRPVVMYRPDQNQLDLYKPGKEVRVFVPSKYLLSPDKSKDNRKIFGTDIYSDSTDIILACQHMGLLQDLPLSNSKGILVTVLIEKPPSKYEATFRNNVRSRSWTNISHSDSNAYKIIGVKAIEDDTLGLTKPIPVDKSNFSHGIEQHRFLSNVTIVFGLSGEPAVKYTINSVTDRGYNHDDLTSYRLKNGETLVLETETSRYWLAYQKSNYVWSSVDMDTAVVTPIFTDLDWKDIKWGHESVLIKDQEYKLTLTFFKLIITPSL</sequence>
<dbReference type="Proteomes" id="UP000006671">
    <property type="component" value="Unassembled WGS sequence"/>
</dbReference>
<evidence type="ECO:0000256" key="1">
    <source>
        <dbReference type="SAM" id="MobiDB-lite"/>
    </source>
</evidence>
<proteinExistence type="predicted"/>
<feature type="region of interest" description="Disordered" evidence="1">
    <location>
        <begin position="1"/>
        <end position="36"/>
    </location>
</feature>
<dbReference type="PROSITE" id="PS50820">
    <property type="entry name" value="LCCL"/>
    <property type="match status" value="1"/>
</dbReference>
<reference evidence="3 4" key="1">
    <citation type="journal article" date="2010" name="Cell">
        <title>The genome of Naegleria gruberi illuminates early eukaryotic versatility.</title>
        <authorList>
            <person name="Fritz-Laylin L.K."/>
            <person name="Prochnik S.E."/>
            <person name="Ginger M.L."/>
            <person name="Dacks J.B."/>
            <person name="Carpenter M.L."/>
            <person name="Field M.C."/>
            <person name="Kuo A."/>
            <person name="Paredez A."/>
            <person name="Chapman J."/>
            <person name="Pham J."/>
            <person name="Shu S."/>
            <person name="Neupane R."/>
            <person name="Cipriano M."/>
            <person name="Mancuso J."/>
            <person name="Tu H."/>
            <person name="Salamov A."/>
            <person name="Lindquist E."/>
            <person name="Shapiro H."/>
            <person name="Lucas S."/>
            <person name="Grigoriev I.V."/>
            <person name="Cande W.Z."/>
            <person name="Fulton C."/>
            <person name="Rokhsar D.S."/>
            <person name="Dawson S.C."/>
        </authorList>
    </citation>
    <scope>NUCLEOTIDE SEQUENCE [LARGE SCALE GENOMIC DNA]</scope>
    <source>
        <strain evidence="3 4">NEG-M</strain>
    </source>
</reference>
<protein>
    <submittedName>
        <fullName evidence="3">Predicted protein</fullName>
    </submittedName>
</protein>
<dbReference type="Pfam" id="PF03815">
    <property type="entry name" value="LCCL"/>
    <property type="match status" value="1"/>
</dbReference>
<dbReference type="RefSeq" id="XP_002672222.1">
    <property type="nucleotide sequence ID" value="XM_002672176.1"/>
</dbReference>
<dbReference type="OMA" id="IKWGHES"/>
<dbReference type="EMBL" id="GG738899">
    <property type="protein sequence ID" value="EFC39478.1"/>
    <property type="molecule type" value="Genomic_DNA"/>
</dbReference>
<dbReference type="STRING" id="5762.D2VUM7"/>
<dbReference type="AlphaFoldDB" id="D2VUM7"/>
<keyword evidence="4" id="KW-1185">Reference proteome</keyword>
<dbReference type="Gene3D" id="2.170.130.20">
    <property type="entry name" value="LCCL-like domain"/>
    <property type="match status" value="1"/>
</dbReference>
<dbReference type="GeneID" id="8854133"/>
<gene>
    <name evidence="3" type="ORF">NAEGRDRAFT_72719</name>
</gene>
<accession>D2VUM7</accession>
<dbReference type="InterPro" id="IPR004043">
    <property type="entry name" value="LCCL"/>
</dbReference>
<dbReference type="VEuPathDB" id="AmoebaDB:NAEGRDRAFT_72719"/>
<feature type="compositionally biased region" description="Basic and acidic residues" evidence="1">
    <location>
        <begin position="8"/>
        <end position="19"/>
    </location>
</feature>
<organism evidence="4">
    <name type="scientific">Naegleria gruberi</name>
    <name type="common">Amoeba</name>
    <dbReference type="NCBI Taxonomy" id="5762"/>
    <lineage>
        <taxon>Eukaryota</taxon>
        <taxon>Discoba</taxon>
        <taxon>Heterolobosea</taxon>
        <taxon>Tetramitia</taxon>
        <taxon>Eutetramitia</taxon>
        <taxon>Vahlkampfiidae</taxon>
        <taxon>Naegleria</taxon>
    </lineage>
</organism>
<dbReference type="KEGG" id="ngr:NAEGRDRAFT_72719"/>
<dbReference type="OrthoDB" id="3596986at2759"/>
<dbReference type="InterPro" id="IPR036609">
    <property type="entry name" value="LCCL_sf"/>
</dbReference>
<feature type="compositionally biased region" description="Polar residues" evidence="1">
    <location>
        <begin position="20"/>
        <end position="35"/>
    </location>
</feature>
<evidence type="ECO:0000313" key="3">
    <source>
        <dbReference type="EMBL" id="EFC39478.1"/>
    </source>
</evidence>
<dbReference type="SUPFAM" id="SSF69848">
    <property type="entry name" value="LCCL domain"/>
    <property type="match status" value="1"/>
</dbReference>
<name>D2VUM7_NAEGR</name>
<feature type="domain" description="LCCL" evidence="2">
    <location>
        <begin position="81"/>
        <end position="148"/>
    </location>
</feature>
<evidence type="ECO:0000313" key="4">
    <source>
        <dbReference type="Proteomes" id="UP000006671"/>
    </source>
</evidence>
<dbReference type="InParanoid" id="D2VUM7"/>
<evidence type="ECO:0000259" key="2">
    <source>
        <dbReference type="PROSITE" id="PS50820"/>
    </source>
</evidence>